<sequence>MREIPFEDIVEAVREMAIVSNSILPPEMYDALKKAYEEEESPVGKEVLSQILRNDEIAREEMMPICQDTGIAVLFVEVGEEVRVKGGSLKEALTEGVRRGYIEGYLRKSVVKDPLRRVNTGDNTPAIIHFDIVPGDRLKIRFAPKGGGSENMSVARLVAPADGREGIIDFVVDTVDKAGGNPCPPIVIGVGIGGNFEMSAIIAKKALLRKIGERHPDPYYAEMEEEILRRVNELGIGPMGLGGRITALDVHIETYPCHIASLPVAVNIQCHANRHVEKEL</sequence>
<evidence type="ECO:0000256" key="3">
    <source>
        <dbReference type="ARBA" id="ARBA00022723"/>
    </source>
</evidence>
<evidence type="ECO:0000256" key="2">
    <source>
        <dbReference type="ARBA" id="ARBA00022485"/>
    </source>
</evidence>
<name>A0A7C0XCY3_UNCW3</name>
<organism evidence="8">
    <name type="scientific">candidate division WOR-3 bacterium</name>
    <dbReference type="NCBI Taxonomy" id="2052148"/>
    <lineage>
        <taxon>Bacteria</taxon>
        <taxon>Bacteria division WOR-3</taxon>
    </lineage>
</organism>
<dbReference type="GO" id="GO:0004333">
    <property type="term" value="F:fumarate hydratase activity"/>
    <property type="evidence" value="ECO:0007669"/>
    <property type="project" value="UniProtKB-EC"/>
</dbReference>
<accession>A0A7C0XCY3</accession>
<dbReference type="EMBL" id="DRBW01000143">
    <property type="protein sequence ID" value="HDM90257.1"/>
    <property type="molecule type" value="Genomic_DNA"/>
</dbReference>
<gene>
    <name evidence="8" type="ORF">ENG67_03500</name>
</gene>
<dbReference type="GO" id="GO:0046872">
    <property type="term" value="F:metal ion binding"/>
    <property type="evidence" value="ECO:0007669"/>
    <property type="project" value="UniProtKB-KW"/>
</dbReference>
<dbReference type="NCBIfam" id="NF004885">
    <property type="entry name" value="PRK06246.1"/>
    <property type="match status" value="1"/>
</dbReference>
<evidence type="ECO:0000313" key="8">
    <source>
        <dbReference type="EMBL" id="HDM90257.1"/>
    </source>
</evidence>
<evidence type="ECO:0000256" key="6">
    <source>
        <dbReference type="ARBA" id="ARBA00023239"/>
    </source>
</evidence>
<comment type="caution">
    <text evidence="8">The sequence shown here is derived from an EMBL/GenBank/DDBJ whole genome shotgun (WGS) entry which is preliminary data.</text>
</comment>
<evidence type="ECO:0000256" key="5">
    <source>
        <dbReference type="ARBA" id="ARBA00023014"/>
    </source>
</evidence>
<protein>
    <submittedName>
        <fullName evidence="8">Fumarate hydratase</fullName>
        <ecNumber evidence="8">4.2.1.2</ecNumber>
    </submittedName>
</protein>
<keyword evidence="5" id="KW-0411">Iron-sulfur</keyword>
<evidence type="ECO:0000256" key="1">
    <source>
        <dbReference type="ARBA" id="ARBA00008876"/>
    </source>
</evidence>
<keyword evidence="6 8" id="KW-0456">Lyase</keyword>
<dbReference type="Pfam" id="PF05681">
    <property type="entry name" value="Fumerase"/>
    <property type="match status" value="1"/>
</dbReference>
<dbReference type="EC" id="4.2.1.2" evidence="8"/>
<dbReference type="InterPro" id="IPR004646">
    <property type="entry name" value="Fe-S_hydro-lyase_TtdA-typ_cat"/>
</dbReference>
<dbReference type="Proteomes" id="UP000885931">
    <property type="component" value="Unassembled WGS sequence"/>
</dbReference>
<dbReference type="InterPro" id="IPR051208">
    <property type="entry name" value="Class-I_Fumarase/Tartrate_DH"/>
</dbReference>
<keyword evidence="3" id="KW-0479">Metal-binding</keyword>
<comment type="similarity">
    <text evidence="1">Belongs to the class-I fumarase family.</text>
</comment>
<keyword evidence="2" id="KW-0004">4Fe-4S</keyword>
<dbReference type="PANTHER" id="PTHR30389">
    <property type="entry name" value="FUMARATE HYDRATASE-RELATED"/>
    <property type="match status" value="1"/>
</dbReference>
<proteinExistence type="inferred from homology"/>
<keyword evidence="4" id="KW-0408">Iron</keyword>
<dbReference type="PANTHER" id="PTHR30389:SF17">
    <property type="entry name" value="L(+)-TARTRATE DEHYDRATASE SUBUNIT ALPHA-RELATED"/>
    <property type="match status" value="1"/>
</dbReference>
<feature type="domain" description="Fe-S hydro-lyase tartrate dehydratase alpha-type catalytic" evidence="7">
    <location>
        <begin position="11"/>
        <end position="277"/>
    </location>
</feature>
<reference evidence="8" key="1">
    <citation type="journal article" date="2020" name="mSystems">
        <title>Genome- and Community-Level Interaction Insights into Carbon Utilization and Element Cycling Functions of Hydrothermarchaeota in Hydrothermal Sediment.</title>
        <authorList>
            <person name="Zhou Z."/>
            <person name="Liu Y."/>
            <person name="Xu W."/>
            <person name="Pan J."/>
            <person name="Luo Z.H."/>
            <person name="Li M."/>
        </authorList>
    </citation>
    <scope>NUCLEOTIDE SEQUENCE [LARGE SCALE GENOMIC DNA]</scope>
    <source>
        <strain evidence="8">HyVt-237</strain>
    </source>
</reference>
<evidence type="ECO:0000259" key="7">
    <source>
        <dbReference type="Pfam" id="PF05681"/>
    </source>
</evidence>
<dbReference type="GO" id="GO:0051539">
    <property type="term" value="F:4 iron, 4 sulfur cluster binding"/>
    <property type="evidence" value="ECO:0007669"/>
    <property type="project" value="UniProtKB-KW"/>
</dbReference>
<dbReference type="AlphaFoldDB" id="A0A7C0XCY3"/>
<evidence type="ECO:0000256" key="4">
    <source>
        <dbReference type="ARBA" id="ARBA00023004"/>
    </source>
</evidence>
<dbReference type="NCBIfam" id="TIGR00722">
    <property type="entry name" value="ttdA_fumA_fumB"/>
    <property type="match status" value="1"/>
</dbReference>